<reference evidence="7" key="1">
    <citation type="submission" date="2021-01" db="EMBL/GenBank/DDBJ databases">
        <authorList>
            <person name="Li R."/>
            <person name="Bekaert M."/>
        </authorList>
    </citation>
    <scope>NUCLEOTIDE SEQUENCE</scope>
    <source>
        <strain evidence="7">Farmed</strain>
    </source>
</reference>
<dbReference type="SUPFAM" id="SSF52799">
    <property type="entry name" value="(Phosphotyrosine protein) phosphatases II"/>
    <property type="match status" value="2"/>
</dbReference>
<dbReference type="EC" id="3.1.3.48" evidence="1"/>
<accession>A0A812DQ61</accession>
<dbReference type="Pfam" id="PF00102">
    <property type="entry name" value="Y_phosphatase"/>
    <property type="match status" value="2"/>
</dbReference>
<dbReference type="PROSITE" id="PS50056">
    <property type="entry name" value="TYR_PHOSPHATASE_2"/>
    <property type="match status" value="2"/>
</dbReference>
<keyword evidence="8" id="KW-1185">Reference proteome</keyword>
<keyword evidence="2 7" id="KW-0378">Hydrolase</keyword>
<dbReference type="SMART" id="SM00194">
    <property type="entry name" value="PTPc"/>
    <property type="match status" value="1"/>
</dbReference>
<dbReference type="AlphaFoldDB" id="A0A812DQ61"/>
<gene>
    <name evidence="7" type="ORF">SPHA_56591</name>
</gene>
<evidence type="ECO:0000313" key="8">
    <source>
        <dbReference type="Proteomes" id="UP000597762"/>
    </source>
</evidence>
<dbReference type="SMART" id="SM00404">
    <property type="entry name" value="PTPc_motif"/>
    <property type="match status" value="2"/>
</dbReference>
<dbReference type="InterPro" id="IPR003595">
    <property type="entry name" value="Tyr_Pase_cat"/>
</dbReference>
<dbReference type="Proteomes" id="UP000597762">
    <property type="component" value="Unassembled WGS sequence"/>
</dbReference>
<dbReference type="InterPro" id="IPR050348">
    <property type="entry name" value="Protein-Tyr_Phosphatase"/>
</dbReference>
<dbReference type="PRINTS" id="PR00700">
    <property type="entry name" value="PRTYPHPHTASE"/>
</dbReference>
<dbReference type="GO" id="GO:0004725">
    <property type="term" value="F:protein tyrosine phosphatase activity"/>
    <property type="evidence" value="ECO:0007669"/>
    <property type="project" value="UniProtKB-EC"/>
</dbReference>
<evidence type="ECO:0000259" key="6">
    <source>
        <dbReference type="PROSITE" id="PS50056"/>
    </source>
</evidence>
<dbReference type="InterPro" id="IPR000387">
    <property type="entry name" value="Tyr_Pase_dom"/>
</dbReference>
<protein>
    <recommendedName>
        <fullName evidence="1">protein-tyrosine-phosphatase</fullName>
        <ecNumber evidence="1">3.1.3.48</ecNumber>
    </recommendedName>
</protein>
<dbReference type="InterPro" id="IPR016130">
    <property type="entry name" value="Tyr_Pase_AS"/>
</dbReference>
<dbReference type="EMBL" id="CAHIKZ030003752">
    <property type="protein sequence ID" value="CAE1303863.1"/>
    <property type="molecule type" value="Genomic_DNA"/>
</dbReference>
<dbReference type="PROSITE" id="PS50055">
    <property type="entry name" value="TYR_PHOSPHATASE_PTP"/>
    <property type="match status" value="2"/>
</dbReference>
<evidence type="ECO:0000256" key="1">
    <source>
        <dbReference type="ARBA" id="ARBA00013064"/>
    </source>
</evidence>
<organism evidence="7 8">
    <name type="scientific">Acanthosepion pharaonis</name>
    <name type="common">Pharaoh cuttlefish</name>
    <name type="synonym">Sepia pharaonis</name>
    <dbReference type="NCBI Taxonomy" id="158019"/>
    <lineage>
        <taxon>Eukaryota</taxon>
        <taxon>Metazoa</taxon>
        <taxon>Spiralia</taxon>
        <taxon>Lophotrochozoa</taxon>
        <taxon>Mollusca</taxon>
        <taxon>Cephalopoda</taxon>
        <taxon>Coleoidea</taxon>
        <taxon>Decapodiformes</taxon>
        <taxon>Sepiida</taxon>
        <taxon>Sepiina</taxon>
        <taxon>Sepiidae</taxon>
        <taxon>Acanthosepion</taxon>
    </lineage>
</organism>
<comment type="catalytic activity">
    <reaction evidence="4">
        <text>O-phospho-L-tyrosyl-[protein] + H2O = L-tyrosyl-[protein] + phosphate</text>
        <dbReference type="Rhea" id="RHEA:10684"/>
        <dbReference type="Rhea" id="RHEA-COMP:10136"/>
        <dbReference type="Rhea" id="RHEA-COMP:20101"/>
        <dbReference type="ChEBI" id="CHEBI:15377"/>
        <dbReference type="ChEBI" id="CHEBI:43474"/>
        <dbReference type="ChEBI" id="CHEBI:46858"/>
        <dbReference type="ChEBI" id="CHEBI:61978"/>
        <dbReference type="EC" id="3.1.3.48"/>
    </reaction>
</comment>
<feature type="domain" description="Tyrosine-protein phosphatase" evidence="5">
    <location>
        <begin position="8"/>
        <end position="67"/>
    </location>
</feature>
<feature type="domain" description="Tyrosine specific protein phosphatases" evidence="6">
    <location>
        <begin position="281"/>
        <end position="362"/>
    </location>
</feature>
<dbReference type="CDD" id="cd00047">
    <property type="entry name" value="PTPc"/>
    <property type="match status" value="1"/>
</dbReference>
<name>A0A812DQ61_ACAPH</name>
<proteinExistence type="predicted"/>
<dbReference type="PROSITE" id="PS00383">
    <property type="entry name" value="TYR_PHOSPHATASE_1"/>
    <property type="match status" value="1"/>
</dbReference>
<sequence>MFFFPFFCSAGIGRSGTFIALDYLMEEARHTGTVDVFGCVNRMRKARLNMVQIEDQYEFIYLALVESIFLQDTHVSIEDYQSYYQNMIIQNDQNDCSKTLLQQQFQELQELEYPHTPEEFLETAKMKNNLNKTRVKNILASDLYRPYLTPAPDGQPRYINAVYLPNHENPRNYIATQMPMAETVEDFWQMVCDVRSSTIVMLNDEDSMDKLVLQTCCRYWKDNGDDEFGHITVHNSEVQIKEDFIERTLFIHNNETGKQMSVKQYQYIAWPAGSPVPTNVVSFLHMIEEISQYQLQQQQQQQPQKTPMVVHCLNGAERSGLFCVVCAVLSLLVKERMINIPYVVRTMQLPRPQLLTSVEQYQFCHTAVMEYIDRFLTYENL</sequence>
<dbReference type="PANTHER" id="PTHR19134:SF449">
    <property type="entry name" value="TYROSINE-PROTEIN PHOSPHATASE 1"/>
    <property type="match status" value="1"/>
</dbReference>
<feature type="domain" description="Tyrosine specific protein phosphatases" evidence="6">
    <location>
        <begin position="8"/>
        <end position="58"/>
    </location>
</feature>
<dbReference type="PANTHER" id="PTHR19134">
    <property type="entry name" value="RECEPTOR-TYPE TYROSINE-PROTEIN PHOSPHATASE"/>
    <property type="match status" value="1"/>
</dbReference>
<evidence type="ECO:0000259" key="5">
    <source>
        <dbReference type="PROSITE" id="PS50055"/>
    </source>
</evidence>
<dbReference type="InterPro" id="IPR029021">
    <property type="entry name" value="Prot-tyrosine_phosphatase-like"/>
</dbReference>
<comment type="caution">
    <text evidence="7">The sequence shown here is derived from an EMBL/GenBank/DDBJ whole genome shotgun (WGS) entry which is preliminary data.</text>
</comment>
<evidence type="ECO:0000256" key="4">
    <source>
        <dbReference type="ARBA" id="ARBA00051722"/>
    </source>
</evidence>
<feature type="domain" description="Tyrosine-protein phosphatase" evidence="5">
    <location>
        <begin position="101"/>
        <end position="371"/>
    </location>
</feature>
<dbReference type="Gene3D" id="3.90.190.10">
    <property type="entry name" value="Protein tyrosine phosphatase superfamily"/>
    <property type="match status" value="2"/>
</dbReference>
<dbReference type="FunFam" id="3.90.190.10:FF:000102">
    <property type="entry name" value="Receptor-type tyrosine-protein phosphatase"/>
    <property type="match status" value="1"/>
</dbReference>
<evidence type="ECO:0000313" key="7">
    <source>
        <dbReference type="EMBL" id="CAE1303863.1"/>
    </source>
</evidence>
<evidence type="ECO:0000256" key="3">
    <source>
        <dbReference type="ARBA" id="ARBA00022912"/>
    </source>
</evidence>
<dbReference type="OrthoDB" id="5981934at2759"/>
<keyword evidence="3" id="KW-0904">Protein phosphatase</keyword>
<dbReference type="InterPro" id="IPR000242">
    <property type="entry name" value="PTP_cat"/>
</dbReference>
<evidence type="ECO:0000256" key="2">
    <source>
        <dbReference type="ARBA" id="ARBA00022801"/>
    </source>
</evidence>